<reference evidence="4" key="1">
    <citation type="submission" date="2023-02" db="EMBL/GenBank/DDBJ databases">
        <title>Gut commensal Christensenella minuta modulates host metabolism via a new class of secondary bile acids.</title>
        <authorList>
            <person name="Liu C."/>
        </authorList>
    </citation>
    <scope>NUCLEOTIDE SEQUENCE</scope>
    <source>
        <strain evidence="4">CA70</strain>
    </source>
</reference>
<dbReference type="InterPro" id="IPR036409">
    <property type="entry name" value="Aldolase_II/adducin_N_sf"/>
</dbReference>
<evidence type="ECO:0000259" key="3">
    <source>
        <dbReference type="SMART" id="SM01007"/>
    </source>
</evidence>
<dbReference type="PANTHER" id="PTHR22789:SF0">
    <property type="entry name" value="3-OXO-TETRONATE 4-PHOSPHATE DECARBOXYLASE-RELATED"/>
    <property type="match status" value="1"/>
</dbReference>
<dbReference type="AlphaFoldDB" id="A0AAU8A9S7"/>
<organism evidence="4">
    <name type="scientific">Christensenella massiliensis</name>
    <dbReference type="NCBI Taxonomy" id="1805714"/>
    <lineage>
        <taxon>Bacteria</taxon>
        <taxon>Bacillati</taxon>
        <taxon>Bacillota</taxon>
        <taxon>Clostridia</taxon>
        <taxon>Christensenellales</taxon>
        <taxon>Christensenellaceae</taxon>
        <taxon>Christensenella</taxon>
    </lineage>
</organism>
<evidence type="ECO:0000313" key="4">
    <source>
        <dbReference type="EMBL" id="XCC62502.1"/>
    </source>
</evidence>
<dbReference type="Pfam" id="PF00596">
    <property type="entry name" value="Aldolase_II"/>
    <property type="match status" value="1"/>
</dbReference>
<dbReference type="PANTHER" id="PTHR22789">
    <property type="entry name" value="FUCULOSE PHOSPHATE ALDOLASE"/>
    <property type="match status" value="1"/>
</dbReference>
<proteinExistence type="predicted"/>
<keyword evidence="2" id="KW-0456">Lyase</keyword>
<dbReference type="GO" id="GO:0046872">
    <property type="term" value="F:metal ion binding"/>
    <property type="evidence" value="ECO:0007669"/>
    <property type="project" value="UniProtKB-KW"/>
</dbReference>
<dbReference type="InterPro" id="IPR050197">
    <property type="entry name" value="Aldolase_class_II_sugar_metab"/>
</dbReference>
<gene>
    <name evidence="4" type="ORF">PUP29_00795</name>
</gene>
<protein>
    <submittedName>
        <fullName evidence="4">Class II aldolase/adducin family protein</fullName>
    </submittedName>
</protein>
<evidence type="ECO:0000256" key="1">
    <source>
        <dbReference type="ARBA" id="ARBA00022723"/>
    </source>
</evidence>
<accession>A0AAU8A9S7</accession>
<dbReference type="EMBL" id="CP117826">
    <property type="protein sequence ID" value="XCC62502.1"/>
    <property type="molecule type" value="Genomic_DNA"/>
</dbReference>
<dbReference type="GO" id="GO:0016832">
    <property type="term" value="F:aldehyde-lyase activity"/>
    <property type="evidence" value="ECO:0007669"/>
    <property type="project" value="TreeGrafter"/>
</dbReference>
<dbReference type="GO" id="GO:0019323">
    <property type="term" value="P:pentose catabolic process"/>
    <property type="evidence" value="ECO:0007669"/>
    <property type="project" value="TreeGrafter"/>
</dbReference>
<dbReference type="RefSeq" id="WP_079547694.1">
    <property type="nucleotide sequence ID" value="NZ_CP117826.1"/>
</dbReference>
<dbReference type="SMART" id="SM01007">
    <property type="entry name" value="Aldolase_II"/>
    <property type="match status" value="1"/>
</dbReference>
<feature type="domain" description="Class II aldolase/adducin N-terminal" evidence="3">
    <location>
        <begin position="11"/>
        <end position="188"/>
    </location>
</feature>
<evidence type="ECO:0000256" key="2">
    <source>
        <dbReference type="ARBA" id="ARBA00023239"/>
    </source>
</evidence>
<dbReference type="Gene3D" id="3.40.225.10">
    <property type="entry name" value="Class II aldolase/adducin N-terminal domain"/>
    <property type="match status" value="1"/>
</dbReference>
<dbReference type="SUPFAM" id="SSF53639">
    <property type="entry name" value="AraD/HMP-PK domain-like"/>
    <property type="match status" value="1"/>
</dbReference>
<dbReference type="InterPro" id="IPR001303">
    <property type="entry name" value="Aldolase_II/adducin_N"/>
</dbReference>
<keyword evidence="1" id="KW-0479">Metal-binding</keyword>
<name>A0AAU8A9S7_9FIRM</name>
<dbReference type="GO" id="GO:0005829">
    <property type="term" value="C:cytosol"/>
    <property type="evidence" value="ECO:0007669"/>
    <property type="project" value="TreeGrafter"/>
</dbReference>
<sequence length="268" mass="29511">MAYLSAEKAKEQILDIGRRMYQKGFVAANDGNISCKIADNVILTTPTGVSKGFMDADMLVEMTLDGEVLKQGAYAPSSEVKMHIRAYRENPEIMAVTHAHPPAATAFAIAGLPLDRPLLTEPIVLLGSVPVAKYATPGTVEVPDSIAPFCTTHNAVLLSNHGALTWGKDLLQAFYRLESVEYYAMITMYAENILGKANYLSEKQIEPLLKTRENMGNRCGGEPLCSARETNDTDFMPQSGTVETYFTALDELTERIARRVVEKLKQME</sequence>